<accession>A0A0M3IWU6</accession>
<organism evidence="1 2">
    <name type="scientific">Ascaris lumbricoides</name>
    <name type="common">Giant roundworm</name>
    <dbReference type="NCBI Taxonomy" id="6252"/>
    <lineage>
        <taxon>Eukaryota</taxon>
        <taxon>Metazoa</taxon>
        <taxon>Ecdysozoa</taxon>
        <taxon>Nematoda</taxon>
        <taxon>Chromadorea</taxon>
        <taxon>Rhabditida</taxon>
        <taxon>Spirurina</taxon>
        <taxon>Ascaridomorpha</taxon>
        <taxon>Ascaridoidea</taxon>
        <taxon>Ascarididae</taxon>
        <taxon>Ascaris</taxon>
    </lineage>
</organism>
<reference evidence="2" key="1">
    <citation type="submission" date="2017-02" db="UniProtKB">
        <authorList>
            <consortium name="WormBaseParasite"/>
        </authorList>
    </citation>
    <scope>IDENTIFICATION</scope>
</reference>
<keyword evidence="1" id="KW-1185">Reference proteome</keyword>
<dbReference type="AlphaFoldDB" id="A0A0M3IWU6"/>
<evidence type="ECO:0000313" key="2">
    <source>
        <dbReference type="WBParaSite" id="ALUE_0002322401-mRNA-1"/>
    </source>
</evidence>
<dbReference type="Proteomes" id="UP000036681">
    <property type="component" value="Unplaced"/>
</dbReference>
<dbReference type="WBParaSite" id="ALUE_0002322401-mRNA-1">
    <property type="protein sequence ID" value="ALUE_0002322401-mRNA-1"/>
    <property type="gene ID" value="ALUE_0002322401"/>
</dbReference>
<name>A0A0M3IWU6_ASCLU</name>
<protein>
    <submittedName>
        <fullName evidence="2">Uncharacterized protein</fullName>
    </submittedName>
</protein>
<proteinExistence type="predicted"/>
<sequence length="36" mass="4491">MKFRFRKEHNCQANENNSFVGFYGNRIDQFQIFYIQ</sequence>
<evidence type="ECO:0000313" key="1">
    <source>
        <dbReference type="Proteomes" id="UP000036681"/>
    </source>
</evidence>